<organism evidence="2 3">
    <name type="scientific">Gordonia bronchialis (strain ATCC 25592 / DSM 43247 / BCRC 13721 / JCM 3198 / KCTC 3076 / NBRC 16047 / NCTC 10667)</name>
    <name type="common">Rhodococcus bronchialis</name>
    <dbReference type="NCBI Taxonomy" id="526226"/>
    <lineage>
        <taxon>Bacteria</taxon>
        <taxon>Bacillati</taxon>
        <taxon>Actinomycetota</taxon>
        <taxon>Actinomycetes</taxon>
        <taxon>Mycobacteriales</taxon>
        <taxon>Gordoniaceae</taxon>
        <taxon>Gordonia</taxon>
    </lineage>
</organism>
<reference evidence="3" key="1">
    <citation type="submission" date="2009-10" db="EMBL/GenBank/DDBJ databases">
        <title>The complete chromosome of Gordonia bronchialis DSM 43247.</title>
        <authorList>
            <consortium name="US DOE Joint Genome Institute (JGI-PGF)"/>
            <person name="Lucas S."/>
            <person name="Copeland A."/>
            <person name="Lapidus A."/>
            <person name="Glavina del Rio T."/>
            <person name="Dalin E."/>
            <person name="Tice H."/>
            <person name="Bruce D."/>
            <person name="Goodwin L."/>
            <person name="Pitluck S."/>
            <person name="Kyrpides N."/>
            <person name="Mavromatis K."/>
            <person name="Ivanova N."/>
            <person name="Ovchinnikova G."/>
            <person name="Saunders E."/>
            <person name="Brettin T."/>
            <person name="Detter J.C."/>
            <person name="Han C."/>
            <person name="Larimer F."/>
            <person name="Land M."/>
            <person name="Hauser L."/>
            <person name="Markowitz V."/>
            <person name="Cheng J.-F."/>
            <person name="Hugenholtz P."/>
            <person name="Woyke T."/>
            <person name="Wu D."/>
            <person name="Jando M."/>
            <person name="Schneider S."/>
            <person name="Goeker M."/>
            <person name="Klenk H.-P."/>
            <person name="Eisen J.A."/>
        </authorList>
    </citation>
    <scope>NUCLEOTIDE SEQUENCE [LARGE SCALE GENOMIC DNA]</scope>
    <source>
        <strain evidence="3">ATCC 25592 / DSM 43247 / BCRC 13721 / JCM 3198 / KCTC 3076 / NBRC 16047 / NCTC 10667</strain>
    </source>
</reference>
<name>D0L7D8_GORB4</name>
<protein>
    <submittedName>
        <fullName evidence="2">Uncharacterized protein</fullName>
    </submittedName>
</protein>
<keyword evidence="1" id="KW-1133">Transmembrane helix</keyword>
<dbReference type="STRING" id="526226.Gbro_4597"/>
<sequence>MTVATWNTGDVQGVRRRAWWVALTPVGFLLLTFGAMAVLNEVANPSSALDVTATWAVGMAFGLIFYLPGIGVTIIGGSAVDQVPRTARIAATVGILWMSVVWVVAVADTARMTFDPLPRDEYSWTARLSTPELVVFAVPFGLMLLVNGWYLWTLWRGGADARADASRVRGDGRHLESEG</sequence>
<proteinExistence type="predicted"/>
<keyword evidence="3" id="KW-1185">Reference proteome</keyword>
<feature type="transmembrane region" description="Helical" evidence="1">
    <location>
        <begin position="87"/>
        <end position="107"/>
    </location>
</feature>
<dbReference type="Proteomes" id="UP000001219">
    <property type="component" value="Chromosome"/>
</dbReference>
<dbReference type="KEGG" id="gbr:Gbro_4597"/>
<feature type="transmembrane region" description="Helical" evidence="1">
    <location>
        <begin position="51"/>
        <end position="75"/>
    </location>
</feature>
<dbReference type="AlphaFoldDB" id="D0L7D8"/>
<keyword evidence="1" id="KW-0472">Membrane</keyword>
<feature type="transmembrane region" description="Helical" evidence="1">
    <location>
        <begin position="133"/>
        <end position="152"/>
    </location>
</feature>
<evidence type="ECO:0000313" key="3">
    <source>
        <dbReference type="Proteomes" id="UP000001219"/>
    </source>
</evidence>
<dbReference type="EMBL" id="CP001802">
    <property type="protein sequence ID" value="ACY23727.1"/>
    <property type="molecule type" value="Genomic_DNA"/>
</dbReference>
<accession>D0L7D8</accession>
<feature type="transmembrane region" description="Helical" evidence="1">
    <location>
        <begin position="18"/>
        <end position="39"/>
    </location>
</feature>
<gene>
    <name evidence="2" type="ordered locus">Gbro_4597</name>
</gene>
<keyword evidence="1" id="KW-0812">Transmembrane</keyword>
<reference evidence="2 3" key="2">
    <citation type="journal article" date="2010" name="Stand. Genomic Sci.">
        <title>Complete genome sequence of Gordonia bronchialis type strain (3410).</title>
        <authorList>
            <person name="Ivanova N."/>
            <person name="Sikorski J."/>
            <person name="Jando M."/>
            <person name="Lapidus A."/>
            <person name="Nolan M."/>
            <person name="Lucas S."/>
            <person name="Del Rio T.G."/>
            <person name="Tice H."/>
            <person name="Copeland A."/>
            <person name="Cheng J.F."/>
            <person name="Chen F."/>
            <person name="Bruce D."/>
            <person name="Goodwin L."/>
            <person name="Pitluck S."/>
            <person name="Mavromatis K."/>
            <person name="Ovchinnikova G."/>
            <person name="Pati A."/>
            <person name="Chen A."/>
            <person name="Palaniappan K."/>
            <person name="Land M."/>
            <person name="Hauser L."/>
            <person name="Chang Y.J."/>
            <person name="Jeffries C.D."/>
            <person name="Chain P."/>
            <person name="Saunders E."/>
            <person name="Han C."/>
            <person name="Detter J.C."/>
            <person name="Brettin T."/>
            <person name="Rohde M."/>
            <person name="Goker M."/>
            <person name="Bristow J."/>
            <person name="Eisen J.A."/>
            <person name="Markowitz V."/>
            <person name="Hugenholtz P."/>
            <person name="Klenk H.P."/>
            <person name="Kyrpides N.C."/>
        </authorList>
    </citation>
    <scope>NUCLEOTIDE SEQUENCE [LARGE SCALE GENOMIC DNA]</scope>
    <source>
        <strain evidence="3">ATCC 25592 / DSM 43247 / BCRC 13721 / JCM 3198 / KCTC 3076 / NBRC 16047 / NCTC 10667</strain>
    </source>
</reference>
<evidence type="ECO:0000256" key="1">
    <source>
        <dbReference type="SAM" id="Phobius"/>
    </source>
</evidence>
<evidence type="ECO:0000313" key="2">
    <source>
        <dbReference type="EMBL" id="ACY23727.1"/>
    </source>
</evidence>
<dbReference type="HOGENOM" id="CLU_1501456_0_0_11"/>